<sequence length="138" mass="15634">MICLGISYHDVVFVFLYFVLSAFFSPRLLPLFCFLTFIMPSSLLIVFAFHGRFIYMQFYGPGVCVLCLQQQRKVYGMVYISELVDLQQAALKNMAFATRGRQCRPGGVFLRFYSSFSIPDIYPGVVPSSPLSPPCLPT</sequence>
<keyword evidence="1" id="KW-0472">Membrane</keyword>
<keyword evidence="1" id="KW-1133">Transmembrane helix</keyword>
<evidence type="ECO:0000256" key="1">
    <source>
        <dbReference type="SAM" id="Phobius"/>
    </source>
</evidence>
<feature type="transmembrane region" description="Helical" evidence="1">
    <location>
        <begin position="7"/>
        <end position="23"/>
    </location>
</feature>
<name>A0A2I2F753_ASPCN</name>
<gene>
    <name evidence="2" type="ORF">BDW47DRAFT_49157</name>
</gene>
<reference evidence="2 3" key="1">
    <citation type="submission" date="2017-12" db="EMBL/GenBank/DDBJ databases">
        <authorList>
            <consortium name="DOE Joint Genome Institute"/>
            <person name="Haridas S."/>
            <person name="Kjaerbolling I."/>
            <person name="Vesth T.C."/>
            <person name="Frisvad J.C."/>
            <person name="Nybo J.L."/>
            <person name="Theobald S."/>
            <person name="Kuo A."/>
            <person name="Bowyer P."/>
            <person name="Matsuda Y."/>
            <person name="Mondo S."/>
            <person name="Lyhne E.K."/>
            <person name="Kogle M.E."/>
            <person name="Clum A."/>
            <person name="Lipzen A."/>
            <person name="Salamov A."/>
            <person name="Ngan C.Y."/>
            <person name="Daum C."/>
            <person name="Chiniquy J."/>
            <person name="Barry K."/>
            <person name="LaButti K."/>
            <person name="Simmons B.A."/>
            <person name="Magnuson J.K."/>
            <person name="Mortensen U.H."/>
            <person name="Larsen T.O."/>
            <person name="Grigoriev I.V."/>
            <person name="Baker S.E."/>
            <person name="Andersen M.R."/>
            <person name="Nordberg H.P."/>
            <person name="Cantor M.N."/>
            <person name="Hua S.X."/>
        </authorList>
    </citation>
    <scope>NUCLEOTIDE SEQUENCE [LARGE SCALE GENOMIC DNA]</scope>
    <source>
        <strain evidence="2 3">CBS 102.13</strain>
    </source>
</reference>
<protein>
    <submittedName>
        <fullName evidence="2">Uncharacterized protein</fullName>
    </submittedName>
</protein>
<organism evidence="2 3">
    <name type="scientific">Aspergillus candidus</name>
    <dbReference type="NCBI Taxonomy" id="41067"/>
    <lineage>
        <taxon>Eukaryota</taxon>
        <taxon>Fungi</taxon>
        <taxon>Dikarya</taxon>
        <taxon>Ascomycota</taxon>
        <taxon>Pezizomycotina</taxon>
        <taxon>Eurotiomycetes</taxon>
        <taxon>Eurotiomycetidae</taxon>
        <taxon>Eurotiales</taxon>
        <taxon>Aspergillaceae</taxon>
        <taxon>Aspergillus</taxon>
        <taxon>Aspergillus subgen. Circumdati</taxon>
    </lineage>
</organism>
<proteinExistence type="predicted"/>
<dbReference type="GeneID" id="36526323"/>
<dbReference type="Proteomes" id="UP000234585">
    <property type="component" value="Unassembled WGS sequence"/>
</dbReference>
<keyword evidence="3" id="KW-1185">Reference proteome</keyword>
<dbReference type="RefSeq" id="XP_024670430.1">
    <property type="nucleotide sequence ID" value="XM_024819163.1"/>
</dbReference>
<accession>A0A2I2F753</accession>
<evidence type="ECO:0000313" key="2">
    <source>
        <dbReference type="EMBL" id="PLB36418.1"/>
    </source>
</evidence>
<feature type="transmembrane region" description="Helical" evidence="1">
    <location>
        <begin position="29"/>
        <end position="49"/>
    </location>
</feature>
<dbReference type="AlphaFoldDB" id="A0A2I2F753"/>
<dbReference type="EMBL" id="KZ559151">
    <property type="protein sequence ID" value="PLB36418.1"/>
    <property type="molecule type" value="Genomic_DNA"/>
</dbReference>
<keyword evidence="1" id="KW-0812">Transmembrane</keyword>
<evidence type="ECO:0000313" key="3">
    <source>
        <dbReference type="Proteomes" id="UP000234585"/>
    </source>
</evidence>